<evidence type="ECO:0000313" key="5">
    <source>
        <dbReference type="EMBL" id="NEX64016.1"/>
    </source>
</evidence>
<dbReference type="Gene3D" id="1.10.10.10">
    <property type="entry name" value="Winged helix-like DNA-binding domain superfamily/Winged helix DNA-binding domain"/>
    <property type="match status" value="1"/>
</dbReference>
<dbReference type="RefSeq" id="WP_163967943.1">
    <property type="nucleotide sequence ID" value="NZ_JAAIVB010000078.1"/>
</dbReference>
<dbReference type="InterPro" id="IPR011990">
    <property type="entry name" value="TPR-like_helical_dom_sf"/>
</dbReference>
<accession>A0A6B3SXU7</accession>
<dbReference type="CDD" id="cd06170">
    <property type="entry name" value="LuxR_C_like"/>
    <property type="match status" value="1"/>
</dbReference>
<dbReference type="Gene3D" id="1.25.40.10">
    <property type="entry name" value="Tetratricopeptide repeat domain"/>
    <property type="match status" value="1"/>
</dbReference>
<dbReference type="EMBL" id="JAAIVB010000078">
    <property type="protein sequence ID" value="NEX64016.1"/>
    <property type="molecule type" value="Genomic_DNA"/>
</dbReference>
<dbReference type="InterPro" id="IPR000792">
    <property type="entry name" value="Tscrpt_reg_LuxR_C"/>
</dbReference>
<organism evidence="5 6">
    <name type="scientific">Noviherbaspirillum galbum</name>
    <dbReference type="NCBI Taxonomy" id="2709383"/>
    <lineage>
        <taxon>Bacteria</taxon>
        <taxon>Pseudomonadati</taxon>
        <taxon>Pseudomonadota</taxon>
        <taxon>Betaproteobacteria</taxon>
        <taxon>Burkholderiales</taxon>
        <taxon>Oxalobacteraceae</taxon>
        <taxon>Noviherbaspirillum</taxon>
    </lineage>
</organism>
<dbReference type="Pfam" id="PF25873">
    <property type="entry name" value="WHD_MalT"/>
    <property type="match status" value="1"/>
</dbReference>
<keyword evidence="3" id="KW-0804">Transcription</keyword>
<protein>
    <recommendedName>
        <fullName evidence="4">HTH luxR-type domain-containing protein</fullName>
    </recommendedName>
</protein>
<dbReference type="PRINTS" id="PR00038">
    <property type="entry name" value="HTHLUXR"/>
</dbReference>
<dbReference type="Proteomes" id="UP000482155">
    <property type="component" value="Unassembled WGS sequence"/>
</dbReference>
<dbReference type="AlphaFoldDB" id="A0A6B3SXU7"/>
<feature type="domain" description="HTH luxR-type" evidence="4">
    <location>
        <begin position="844"/>
        <end position="909"/>
    </location>
</feature>
<gene>
    <name evidence="5" type="ORF">G3574_23280</name>
</gene>
<evidence type="ECO:0000259" key="4">
    <source>
        <dbReference type="PROSITE" id="PS50043"/>
    </source>
</evidence>
<dbReference type="SUPFAM" id="SSF46894">
    <property type="entry name" value="C-terminal effector domain of the bipartite response regulators"/>
    <property type="match status" value="1"/>
</dbReference>
<dbReference type="PANTHER" id="PTHR44688">
    <property type="entry name" value="DNA-BINDING TRANSCRIPTIONAL ACTIVATOR DEVR_DOSR"/>
    <property type="match status" value="1"/>
</dbReference>
<keyword evidence="2" id="KW-0238">DNA-binding</keyword>
<proteinExistence type="predicted"/>
<evidence type="ECO:0000256" key="2">
    <source>
        <dbReference type="ARBA" id="ARBA00023125"/>
    </source>
</evidence>
<dbReference type="SUPFAM" id="SSF52540">
    <property type="entry name" value="P-loop containing nucleoside triphosphate hydrolases"/>
    <property type="match status" value="1"/>
</dbReference>
<dbReference type="GO" id="GO:0003677">
    <property type="term" value="F:DNA binding"/>
    <property type="evidence" value="ECO:0007669"/>
    <property type="project" value="UniProtKB-KW"/>
</dbReference>
<dbReference type="Pfam" id="PF17874">
    <property type="entry name" value="TPR_MalT"/>
    <property type="match status" value="1"/>
</dbReference>
<dbReference type="InterPro" id="IPR041617">
    <property type="entry name" value="TPR_MalT"/>
</dbReference>
<keyword evidence="6" id="KW-1185">Reference proteome</keyword>
<dbReference type="PANTHER" id="PTHR44688:SF16">
    <property type="entry name" value="DNA-BINDING TRANSCRIPTIONAL ACTIVATOR DEVR_DOSR"/>
    <property type="match status" value="1"/>
</dbReference>
<reference evidence="5 6" key="1">
    <citation type="submission" date="2020-02" db="EMBL/GenBank/DDBJ databases">
        <authorList>
            <person name="Kim M.K."/>
        </authorList>
    </citation>
    <scope>NUCLEOTIDE SEQUENCE [LARGE SCALE GENOMIC DNA]</scope>
    <source>
        <strain evidence="5 6">17J57-3</strain>
    </source>
</reference>
<dbReference type="PROSITE" id="PS00622">
    <property type="entry name" value="HTH_LUXR_1"/>
    <property type="match status" value="1"/>
</dbReference>
<dbReference type="GO" id="GO:0006355">
    <property type="term" value="P:regulation of DNA-templated transcription"/>
    <property type="evidence" value="ECO:0007669"/>
    <property type="project" value="InterPro"/>
</dbReference>
<evidence type="ECO:0000256" key="3">
    <source>
        <dbReference type="ARBA" id="ARBA00023163"/>
    </source>
</evidence>
<evidence type="ECO:0000313" key="6">
    <source>
        <dbReference type="Proteomes" id="UP000482155"/>
    </source>
</evidence>
<sequence length="912" mass="101466">MPDQLRELPPVLRPAPSKLRPPAMGFPFVARPRLLERLREHPARLTFVQAPAGFGKTTFLRHVFDTCAEEGWKVAWLTADQGDNDLDRFMVCLGQAFALANGDDAAGAQWPSNFELGSALERQQSAFMLIIDEFEHVHNPAVLSVIEQMIDMLGPRQRIVIGSREQPLMSVGRLRVKQQLLEIDAFQLRFSVQETSHLLREKRGLPLDGQDIERLHQLTDGWPAALWLSSMALQDNDDPKRFISHFTGSNSVVTSYLAEDVLSHKPKEVQDFILQTSILQTFCADSCNAVTGRSDSRRLLEDLERSSMFVTVLDDQHAWYAYHPLFAGFLRGQLERQSPGLAAVLHRRAALWHVAQQRPVPAIDHALACGDQELTLELLEKHAESLLLRGRVRLLARWLDGVPHEALLERPALVTVYAWSLIHINRSEEALALLEHSATAGAGSVLPHPIYLVLKTLSLFMLDRSEQTAAMWEDPHILGTAEKEPLLRSMLLIGCAYYQATTSRFQEARVMLDHATRERSAIGPLFSITVGGYVHAMLDLMQGRLRAATARLQALIGHPAPYAPRQAGADAGCARQGADTGFASLYLAEALYEADALDEAKRLLKLYLPLVKDAGIPDQLIASHVLHARILHEQGQGGDAMHVLLDLEQLGMQRGLLRIIDMARLERARQATLDGNQVVARDLLALVGEQPSWLCRHVQMVANDIETPALAHYRWHVRFGNPHAILPGLKDHLHDAQARGRIRYAIRVKILHALALHLAGQRNLALRTIKEVLEDAMPEGIVRPFKEEGPLLLGLLRELLDGSGEPGEREERDRAGLLAFMQRMRGEPSTTGLTTPPPSALARAPVQQSDLTSRELDVLVLLAKGHGNQAIAEKLFVSITTVKTHLRNINAKLGAHNRTEAISLARSRCIID</sequence>
<evidence type="ECO:0000256" key="1">
    <source>
        <dbReference type="ARBA" id="ARBA00023015"/>
    </source>
</evidence>
<dbReference type="InterPro" id="IPR027417">
    <property type="entry name" value="P-loop_NTPase"/>
</dbReference>
<dbReference type="InterPro" id="IPR036388">
    <property type="entry name" value="WH-like_DNA-bd_sf"/>
</dbReference>
<dbReference type="PROSITE" id="PS50043">
    <property type="entry name" value="HTH_LUXR_2"/>
    <property type="match status" value="1"/>
</dbReference>
<dbReference type="SMART" id="SM00421">
    <property type="entry name" value="HTH_LUXR"/>
    <property type="match status" value="1"/>
</dbReference>
<dbReference type="Pfam" id="PF00196">
    <property type="entry name" value="GerE"/>
    <property type="match status" value="1"/>
</dbReference>
<name>A0A6B3SXU7_9BURK</name>
<dbReference type="Gene3D" id="3.40.50.300">
    <property type="entry name" value="P-loop containing nucleotide triphosphate hydrolases"/>
    <property type="match status" value="1"/>
</dbReference>
<dbReference type="InterPro" id="IPR016032">
    <property type="entry name" value="Sig_transdc_resp-reg_C-effctor"/>
</dbReference>
<keyword evidence="1" id="KW-0805">Transcription regulation</keyword>
<comment type="caution">
    <text evidence="5">The sequence shown here is derived from an EMBL/GenBank/DDBJ whole genome shotgun (WGS) entry which is preliminary data.</text>
</comment>
<dbReference type="InterPro" id="IPR059106">
    <property type="entry name" value="WHD_MalT"/>
</dbReference>